<keyword evidence="15" id="KW-1185">Reference proteome</keyword>
<dbReference type="RefSeq" id="WP_380900419.1">
    <property type="nucleotide sequence ID" value="NZ_JBHUEG010000003.1"/>
</dbReference>
<evidence type="ECO:0000256" key="4">
    <source>
        <dbReference type="ARBA" id="ARBA00016436"/>
    </source>
</evidence>
<dbReference type="SUPFAM" id="SSF52540">
    <property type="entry name" value="P-loop containing nucleoside triphosphate hydrolases"/>
    <property type="match status" value="1"/>
</dbReference>
<gene>
    <name evidence="13 14" type="primary">lpxK</name>
    <name evidence="14" type="ORF">ACFSR5_02630</name>
</gene>
<dbReference type="PANTHER" id="PTHR42724">
    <property type="entry name" value="TETRAACYLDISACCHARIDE 4'-KINASE"/>
    <property type="match status" value="1"/>
</dbReference>
<comment type="caution">
    <text evidence="13">Lacks conserved residue(s) required for the propagation of feature annotation.</text>
</comment>
<keyword evidence="11 13" id="KW-0443">Lipid metabolism</keyword>
<evidence type="ECO:0000256" key="13">
    <source>
        <dbReference type="HAMAP-Rule" id="MF_00409"/>
    </source>
</evidence>
<accession>A0ABW5KFM4</accession>
<dbReference type="PANTHER" id="PTHR42724:SF1">
    <property type="entry name" value="TETRAACYLDISACCHARIDE 4'-KINASE, MITOCHONDRIAL-RELATED"/>
    <property type="match status" value="1"/>
</dbReference>
<evidence type="ECO:0000313" key="15">
    <source>
        <dbReference type="Proteomes" id="UP001597545"/>
    </source>
</evidence>
<dbReference type="EMBL" id="JBHULR010000002">
    <property type="protein sequence ID" value="MFD2546537.1"/>
    <property type="molecule type" value="Genomic_DNA"/>
</dbReference>
<keyword evidence="5 13" id="KW-0444">Lipid biosynthesis</keyword>
<dbReference type="Pfam" id="PF02606">
    <property type="entry name" value="LpxK"/>
    <property type="match status" value="1"/>
</dbReference>
<sequence length="348" mass="39857">MITFVRWLLFPFTLLYASIVWFRNRLFDVGWIKSTSFDIPVVIIGNLAVGGTGKSPMTEYILRILNNAVSVAVLSRGYGRKTKGFRWVKVSNNATEVGDEPLQIKRKFPDTPVAVCEDRVFAVKQLEKNHHAVLLDDAFQHRALRPSYSILLFDYQSLLGPIIPLPTGNFRDLLKESRRADIIVVTKCPNNIDPTSLLHIKTRLEKHTAATIFYANITYMPIRNGAGEIISADQLSKMDVLAVTGIANPSPMLRFLEPKVRQLKHISFPDHHSFSTADLQRIDQTFVQIDSEHKMIVTTEKDYQRLPESFLKKLPIYILPIEQRVLFGQSEQFEQLIKQAFERYRSVN</sequence>
<dbReference type="InterPro" id="IPR003758">
    <property type="entry name" value="LpxK"/>
</dbReference>
<evidence type="ECO:0000256" key="12">
    <source>
        <dbReference type="ARBA" id="ARBA00029757"/>
    </source>
</evidence>
<protein>
    <recommendedName>
        <fullName evidence="4 13">Tetraacyldisaccharide 4'-kinase</fullName>
        <ecNumber evidence="3 13">2.7.1.130</ecNumber>
    </recommendedName>
    <alternativeName>
        <fullName evidence="12 13">Lipid A 4'-kinase</fullName>
    </alternativeName>
</protein>
<comment type="caution">
    <text evidence="14">The sequence shown here is derived from an EMBL/GenBank/DDBJ whole genome shotgun (WGS) entry which is preliminary data.</text>
</comment>
<dbReference type="Proteomes" id="UP001597545">
    <property type="component" value="Unassembled WGS sequence"/>
</dbReference>
<name>A0ABW5KFM4_9SPHI</name>
<proteinExistence type="inferred from homology"/>
<keyword evidence="9 13" id="KW-0418">Kinase</keyword>
<evidence type="ECO:0000256" key="10">
    <source>
        <dbReference type="ARBA" id="ARBA00022840"/>
    </source>
</evidence>
<dbReference type="GO" id="GO:0009029">
    <property type="term" value="F:lipid-A 4'-kinase activity"/>
    <property type="evidence" value="ECO:0007669"/>
    <property type="project" value="UniProtKB-EC"/>
</dbReference>
<evidence type="ECO:0000256" key="7">
    <source>
        <dbReference type="ARBA" id="ARBA00022679"/>
    </source>
</evidence>
<keyword evidence="8 13" id="KW-0547">Nucleotide-binding</keyword>
<keyword evidence="7 13" id="KW-0808">Transferase</keyword>
<dbReference type="NCBIfam" id="TIGR00682">
    <property type="entry name" value="lpxK"/>
    <property type="match status" value="1"/>
</dbReference>
<comment type="similarity">
    <text evidence="13">Belongs to the LpxK family.</text>
</comment>
<evidence type="ECO:0000256" key="3">
    <source>
        <dbReference type="ARBA" id="ARBA00012071"/>
    </source>
</evidence>
<evidence type="ECO:0000256" key="2">
    <source>
        <dbReference type="ARBA" id="ARBA00004870"/>
    </source>
</evidence>
<organism evidence="14 15">
    <name type="scientific">Sphingobacterium suaedae</name>
    <dbReference type="NCBI Taxonomy" id="1686402"/>
    <lineage>
        <taxon>Bacteria</taxon>
        <taxon>Pseudomonadati</taxon>
        <taxon>Bacteroidota</taxon>
        <taxon>Sphingobacteriia</taxon>
        <taxon>Sphingobacteriales</taxon>
        <taxon>Sphingobacteriaceae</taxon>
        <taxon>Sphingobacterium</taxon>
    </lineage>
</organism>
<evidence type="ECO:0000256" key="11">
    <source>
        <dbReference type="ARBA" id="ARBA00023098"/>
    </source>
</evidence>
<evidence type="ECO:0000256" key="6">
    <source>
        <dbReference type="ARBA" id="ARBA00022556"/>
    </source>
</evidence>
<comment type="function">
    <text evidence="1 13">Transfers the gamma-phosphate of ATP to the 4'-position of a tetraacyldisaccharide 1-phosphate intermediate (termed DS-1-P) to form tetraacyldisaccharide 1,4'-bis-phosphate (lipid IVA).</text>
</comment>
<comment type="catalytic activity">
    <reaction evidence="13">
        <text>a lipid A disaccharide + ATP = a lipid IVA + ADP + H(+)</text>
        <dbReference type="Rhea" id="RHEA:67840"/>
        <dbReference type="ChEBI" id="CHEBI:15378"/>
        <dbReference type="ChEBI" id="CHEBI:30616"/>
        <dbReference type="ChEBI" id="CHEBI:176343"/>
        <dbReference type="ChEBI" id="CHEBI:176425"/>
        <dbReference type="ChEBI" id="CHEBI:456216"/>
        <dbReference type="EC" id="2.7.1.130"/>
    </reaction>
</comment>
<evidence type="ECO:0000256" key="5">
    <source>
        <dbReference type="ARBA" id="ARBA00022516"/>
    </source>
</evidence>
<evidence type="ECO:0000256" key="8">
    <source>
        <dbReference type="ARBA" id="ARBA00022741"/>
    </source>
</evidence>
<dbReference type="EC" id="2.7.1.130" evidence="3 13"/>
<keyword evidence="6 13" id="KW-0441">Lipid A biosynthesis</keyword>
<dbReference type="HAMAP" id="MF_00409">
    <property type="entry name" value="LpxK"/>
    <property type="match status" value="1"/>
</dbReference>
<comment type="pathway">
    <text evidence="2 13">Glycolipid biosynthesis; lipid IV(A) biosynthesis; lipid IV(A) from (3R)-3-hydroxytetradecanoyl-[acyl-carrier-protein] and UDP-N-acetyl-alpha-D-glucosamine: step 6/6.</text>
</comment>
<evidence type="ECO:0000256" key="9">
    <source>
        <dbReference type="ARBA" id="ARBA00022777"/>
    </source>
</evidence>
<reference evidence="15" key="1">
    <citation type="journal article" date="2019" name="Int. J. Syst. Evol. Microbiol.">
        <title>The Global Catalogue of Microorganisms (GCM) 10K type strain sequencing project: providing services to taxonomists for standard genome sequencing and annotation.</title>
        <authorList>
            <consortium name="The Broad Institute Genomics Platform"/>
            <consortium name="The Broad Institute Genome Sequencing Center for Infectious Disease"/>
            <person name="Wu L."/>
            <person name="Ma J."/>
        </authorList>
    </citation>
    <scope>NUCLEOTIDE SEQUENCE [LARGE SCALE GENOMIC DNA]</scope>
    <source>
        <strain evidence="15">KCTC 42662</strain>
    </source>
</reference>
<evidence type="ECO:0000256" key="1">
    <source>
        <dbReference type="ARBA" id="ARBA00002274"/>
    </source>
</evidence>
<dbReference type="InterPro" id="IPR027417">
    <property type="entry name" value="P-loop_NTPase"/>
</dbReference>
<keyword evidence="10 13" id="KW-0067">ATP-binding</keyword>
<evidence type="ECO:0000313" key="14">
    <source>
        <dbReference type="EMBL" id="MFD2546537.1"/>
    </source>
</evidence>